<evidence type="ECO:0000256" key="1">
    <source>
        <dbReference type="ARBA" id="ARBA00001946"/>
    </source>
</evidence>
<dbReference type="PANTHER" id="PTHR46193">
    <property type="entry name" value="6-PHOSPHOGLUCONATE PHOSPHATASE"/>
    <property type="match status" value="1"/>
</dbReference>
<dbReference type="Gene3D" id="1.10.150.240">
    <property type="entry name" value="Putative phosphatase, domain 2"/>
    <property type="match status" value="1"/>
</dbReference>
<evidence type="ECO:0000256" key="5">
    <source>
        <dbReference type="ARBA" id="ARBA00023277"/>
    </source>
</evidence>
<evidence type="ECO:0000256" key="4">
    <source>
        <dbReference type="ARBA" id="ARBA00022842"/>
    </source>
</evidence>
<dbReference type="NCBIfam" id="TIGR01509">
    <property type="entry name" value="HAD-SF-IA-v3"/>
    <property type="match status" value="1"/>
</dbReference>
<dbReference type="Pfam" id="PF00702">
    <property type="entry name" value="Hydrolase"/>
    <property type="match status" value="1"/>
</dbReference>
<dbReference type="InterPro" id="IPR006439">
    <property type="entry name" value="HAD-SF_hydro_IA"/>
</dbReference>
<dbReference type="SFLD" id="SFLDS00003">
    <property type="entry name" value="Haloacid_Dehalogenase"/>
    <property type="match status" value="1"/>
</dbReference>
<dbReference type="InterPro" id="IPR051600">
    <property type="entry name" value="Beta-PGM-like"/>
</dbReference>
<keyword evidence="5" id="KW-0119">Carbohydrate metabolism</keyword>
<proteinExistence type="inferred from homology"/>
<reference evidence="6" key="2">
    <citation type="submission" date="2021-04" db="EMBL/GenBank/DDBJ databases">
        <authorList>
            <person name="Gilroy R."/>
        </authorList>
    </citation>
    <scope>NUCLEOTIDE SEQUENCE</scope>
    <source>
        <strain evidence="6">CHK188-5543</strain>
    </source>
</reference>
<dbReference type="InterPro" id="IPR023214">
    <property type="entry name" value="HAD_sf"/>
</dbReference>
<dbReference type="PANTHER" id="PTHR46193:SF18">
    <property type="entry name" value="HEXITOL PHOSPHATASE B"/>
    <property type="match status" value="1"/>
</dbReference>
<sequence>MRPAMAGLHGVLLDFNGTMFFDSEKHIRAWCQLGQELVGRPVTVPEVQAMMGMPNGQILERFLGHPLPPAQAWALSERKEAFYRCLCLEDPDGQHLVRGLPALLDRLKAAGIPRTIATSAVASNVDAYFQWFGLDRWFDRDRVVCDDGSFPGKPHPEVYLRAAAKLGLPAGDCLVVEDSLMGIRAAQAAGAGGIVAIAPGGDPAGLAQLEGVSAVLPDFCGFPQELLAGLCR</sequence>
<dbReference type="GO" id="GO:0003824">
    <property type="term" value="F:catalytic activity"/>
    <property type="evidence" value="ECO:0007669"/>
    <property type="project" value="UniProtKB-ARBA"/>
</dbReference>
<dbReference type="Gene3D" id="3.40.50.1000">
    <property type="entry name" value="HAD superfamily/HAD-like"/>
    <property type="match status" value="1"/>
</dbReference>
<comment type="caution">
    <text evidence="6">The sequence shown here is derived from an EMBL/GenBank/DDBJ whole genome shotgun (WGS) entry which is preliminary data.</text>
</comment>
<dbReference type="SFLD" id="SFLDG01129">
    <property type="entry name" value="C1.5:_HAD__Beta-PGM__Phosphata"/>
    <property type="match status" value="1"/>
</dbReference>
<dbReference type="Proteomes" id="UP000886800">
    <property type="component" value="Unassembled WGS sequence"/>
</dbReference>
<dbReference type="CDD" id="cd07505">
    <property type="entry name" value="HAD_BPGM-like"/>
    <property type="match status" value="1"/>
</dbReference>
<dbReference type="InterPro" id="IPR023198">
    <property type="entry name" value="PGP-like_dom2"/>
</dbReference>
<evidence type="ECO:0000256" key="2">
    <source>
        <dbReference type="ARBA" id="ARBA00006171"/>
    </source>
</evidence>
<gene>
    <name evidence="6" type="ORF">H9736_01510</name>
</gene>
<keyword evidence="4" id="KW-0460">Magnesium</keyword>
<dbReference type="InterPro" id="IPR036412">
    <property type="entry name" value="HAD-like_sf"/>
</dbReference>
<reference evidence="6" key="1">
    <citation type="journal article" date="2021" name="PeerJ">
        <title>Extensive microbial diversity within the chicken gut microbiome revealed by metagenomics and culture.</title>
        <authorList>
            <person name="Gilroy R."/>
            <person name="Ravi A."/>
            <person name="Getino M."/>
            <person name="Pursley I."/>
            <person name="Horton D.L."/>
            <person name="Alikhan N.F."/>
            <person name="Baker D."/>
            <person name="Gharbi K."/>
            <person name="Hall N."/>
            <person name="Watson M."/>
            <person name="Adriaenssens E.M."/>
            <person name="Foster-Nyarko E."/>
            <person name="Jarju S."/>
            <person name="Secka A."/>
            <person name="Antonio M."/>
            <person name="Oren A."/>
            <person name="Chaudhuri R.R."/>
            <person name="La Ragione R."/>
            <person name="Hildebrand F."/>
            <person name="Pallen M.J."/>
        </authorList>
    </citation>
    <scope>NUCLEOTIDE SEQUENCE</scope>
    <source>
        <strain evidence="6">CHK188-5543</strain>
    </source>
</reference>
<dbReference type="GO" id="GO:0046872">
    <property type="term" value="F:metal ion binding"/>
    <property type="evidence" value="ECO:0007669"/>
    <property type="project" value="UniProtKB-KW"/>
</dbReference>
<name>A0A9D1WQF5_9FIRM</name>
<accession>A0A9D1WQF5</accession>
<dbReference type="SUPFAM" id="SSF56784">
    <property type="entry name" value="HAD-like"/>
    <property type="match status" value="1"/>
</dbReference>
<evidence type="ECO:0000256" key="3">
    <source>
        <dbReference type="ARBA" id="ARBA00022723"/>
    </source>
</evidence>
<dbReference type="EMBL" id="DXES01000033">
    <property type="protein sequence ID" value="HIX64905.1"/>
    <property type="molecule type" value="Genomic_DNA"/>
</dbReference>
<organism evidence="6 7">
    <name type="scientific">Candidatus Anaerotruncus excrementipullorum</name>
    <dbReference type="NCBI Taxonomy" id="2838465"/>
    <lineage>
        <taxon>Bacteria</taxon>
        <taxon>Bacillati</taxon>
        <taxon>Bacillota</taxon>
        <taxon>Clostridia</taxon>
        <taxon>Eubacteriales</taxon>
        <taxon>Oscillospiraceae</taxon>
        <taxon>Anaerotruncus</taxon>
    </lineage>
</organism>
<dbReference type="AlphaFoldDB" id="A0A9D1WQF5"/>
<comment type="cofactor">
    <cofactor evidence="1">
        <name>Mg(2+)</name>
        <dbReference type="ChEBI" id="CHEBI:18420"/>
    </cofactor>
</comment>
<keyword evidence="3" id="KW-0479">Metal-binding</keyword>
<protein>
    <submittedName>
        <fullName evidence="6">HAD family phosphatase</fullName>
    </submittedName>
</protein>
<comment type="similarity">
    <text evidence="2">Belongs to the HAD-like hydrolase superfamily. CbbY/CbbZ/Gph/YieH family.</text>
</comment>
<evidence type="ECO:0000313" key="7">
    <source>
        <dbReference type="Proteomes" id="UP000886800"/>
    </source>
</evidence>
<evidence type="ECO:0000313" key="6">
    <source>
        <dbReference type="EMBL" id="HIX64905.1"/>
    </source>
</evidence>